<feature type="non-terminal residue" evidence="1">
    <location>
        <position position="16"/>
    </location>
</feature>
<dbReference type="EMBL" id="BLLF01000027">
    <property type="protein sequence ID" value="GFH06212.1"/>
    <property type="molecule type" value="Genomic_DNA"/>
</dbReference>
<gene>
    <name evidence="1" type="ORF">HaLaN_00806</name>
</gene>
<reference evidence="1 2" key="1">
    <citation type="submission" date="2020-02" db="EMBL/GenBank/DDBJ databases">
        <title>Draft genome sequence of Haematococcus lacustris strain NIES-144.</title>
        <authorList>
            <person name="Morimoto D."/>
            <person name="Nakagawa S."/>
            <person name="Yoshida T."/>
            <person name="Sawayama S."/>
        </authorList>
    </citation>
    <scope>NUCLEOTIDE SEQUENCE [LARGE SCALE GENOMIC DNA]</scope>
    <source>
        <strain evidence="1 2">NIES-144</strain>
    </source>
</reference>
<accession>A0A699YSX7</accession>
<dbReference type="AlphaFoldDB" id="A0A699YSX7"/>
<name>A0A699YSX7_HAELA</name>
<sequence length="16" mass="1587">MASQGSLLVTGKQLPG</sequence>
<dbReference type="Proteomes" id="UP000485058">
    <property type="component" value="Unassembled WGS sequence"/>
</dbReference>
<keyword evidence="2" id="KW-1185">Reference proteome</keyword>
<feature type="non-terminal residue" evidence="1">
    <location>
        <position position="1"/>
    </location>
</feature>
<evidence type="ECO:0000313" key="1">
    <source>
        <dbReference type="EMBL" id="GFH06212.1"/>
    </source>
</evidence>
<evidence type="ECO:0000313" key="2">
    <source>
        <dbReference type="Proteomes" id="UP000485058"/>
    </source>
</evidence>
<proteinExistence type="predicted"/>
<protein>
    <submittedName>
        <fullName evidence="1">Uncharacterized protein</fullName>
    </submittedName>
</protein>
<comment type="caution">
    <text evidence="1">The sequence shown here is derived from an EMBL/GenBank/DDBJ whole genome shotgun (WGS) entry which is preliminary data.</text>
</comment>
<organism evidence="1 2">
    <name type="scientific">Haematococcus lacustris</name>
    <name type="common">Green alga</name>
    <name type="synonym">Haematococcus pluvialis</name>
    <dbReference type="NCBI Taxonomy" id="44745"/>
    <lineage>
        <taxon>Eukaryota</taxon>
        <taxon>Viridiplantae</taxon>
        <taxon>Chlorophyta</taxon>
        <taxon>core chlorophytes</taxon>
        <taxon>Chlorophyceae</taxon>
        <taxon>CS clade</taxon>
        <taxon>Chlamydomonadales</taxon>
        <taxon>Haematococcaceae</taxon>
        <taxon>Haematococcus</taxon>
    </lineage>
</organism>